<sequence length="189" mass="20530">ESRISDQEKEKLINTFCGMTDGAPRGEAIACLNLCDWDVDGAANYFLDQDSLEKEVVNRGYLKDGKIRRSSTSSVTADPTKTGKPFKEAGLVNVTVAGPGIATFQVDKNGKPEAVDEDSSIETGSDPLASQDRSITTKITFLVVLDDGGKEIEVYMTFRSDETLRDIRNRIAQFSLPDDNSVSVVGLSL</sequence>
<dbReference type="InterPro" id="IPR009060">
    <property type="entry name" value="UBA-like_sf"/>
</dbReference>
<name>A0A087FWL4_ARAAL</name>
<accession>A0A087FWL4</accession>
<evidence type="ECO:0000313" key="2">
    <source>
        <dbReference type="Proteomes" id="UP000029120"/>
    </source>
</evidence>
<keyword evidence="2" id="KW-1185">Reference proteome</keyword>
<dbReference type="Gene3D" id="1.10.8.10">
    <property type="entry name" value="DNA helicase RuvA subunit, C-terminal domain"/>
    <property type="match status" value="1"/>
</dbReference>
<dbReference type="Proteomes" id="UP000029120">
    <property type="component" value="Unassembled WGS sequence"/>
</dbReference>
<organism evidence="1 2">
    <name type="scientific">Arabis alpina</name>
    <name type="common">Alpine rock-cress</name>
    <dbReference type="NCBI Taxonomy" id="50452"/>
    <lineage>
        <taxon>Eukaryota</taxon>
        <taxon>Viridiplantae</taxon>
        <taxon>Streptophyta</taxon>
        <taxon>Embryophyta</taxon>
        <taxon>Tracheophyta</taxon>
        <taxon>Spermatophyta</taxon>
        <taxon>Magnoliopsida</taxon>
        <taxon>eudicotyledons</taxon>
        <taxon>Gunneridae</taxon>
        <taxon>Pentapetalae</taxon>
        <taxon>rosids</taxon>
        <taxon>malvids</taxon>
        <taxon>Brassicales</taxon>
        <taxon>Brassicaceae</taxon>
        <taxon>Arabideae</taxon>
        <taxon>Arabis</taxon>
    </lineage>
</organism>
<feature type="non-terminal residue" evidence="1">
    <location>
        <position position="1"/>
    </location>
</feature>
<proteinExistence type="predicted"/>
<dbReference type="SUPFAM" id="SSF46934">
    <property type="entry name" value="UBA-like"/>
    <property type="match status" value="1"/>
</dbReference>
<dbReference type="EMBL" id="KL993542">
    <property type="protein sequence ID" value="KFK22016.1"/>
    <property type="molecule type" value="Genomic_DNA"/>
</dbReference>
<dbReference type="Pfam" id="PF14555">
    <property type="entry name" value="UBA_4"/>
    <property type="match status" value="1"/>
</dbReference>
<evidence type="ECO:0008006" key="3">
    <source>
        <dbReference type="Google" id="ProtNLM"/>
    </source>
</evidence>
<reference evidence="2" key="1">
    <citation type="journal article" date="2015" name="Nat. Plants">
        <title>Genome expansion of Arabis alpina linked with retrotransposition and reduced symmetric DNA methylation.</title>
        <authorList>
            <person name="Willing E.M."/>
            <person name="Rawat V."/>
            <person name="Mandakova T."/>
            <person name="Maumus F."/>
            <person name="James G.V."/>
            <person name="Nordstroem K.J."/>
            <person name="Becker C."/>
            <person name="Warthmann N."/>
            <person name="Chica C."/>
            <person name="Szarzynska B."/>
            <person name="Zytnicki M."/>
            <person name="Albani M.C."/>
            <person name="Kiefer C."/>
            <person name="Bergonzi S."/>
            <person name="Castaings L."/>
            <person name="Mateos J.L."/>
            <person name="Berns M.C."/>
            <person name="Bujdoso N."/>
            <person name="Piofczyk T."/>
            <person name="de Lorenzo L."/>
            <person name="Barrero-Sicilia C."/>
            <person name="Mateos I."/>
            <person name="Piednoel M."/>
            <person name="Hagmann J."/>
            <person name="Chen-Min-Tao R."/>
            <person name="Iglesias-Fernandez R."/>
            <person name="Schuster S.C."/>
            <person name="Alonso-Blanco C."/>
            <person name="Roudier F."/>
            <person name="Carbonero P."/>
            <person name="Paz-Ares J."/>
            <person name="Davis S.J."/>
            <person name="Pecinka A."/>
            <person name="Quesneville H."/>
            <person name="Colot V."/>
            <person name="Lysak M.A."/>
            <person name="Weigel D."/>
            <person name="Coupland G."/>
            <person name="Schneeberger K."/>
        </authorList>
    </citation>
    <scope>NUCLEOTIDE SEQUENCE [LARGE SCALE GENOMIC DNA]</scope>
    <source>
        <strain evidence="2">cv. Pajares</strain>
    </source>
</reference>
<dbReference type="AlphaFoldDB" id="A0A087FWL4"/>
<protein>
    <recommendedName>
        <fullName evidence="3">Ubiquitin-like domain-containing protein</fullName>
    </recommendedName>
</protein>
<evidence type="ECO:0000313" key="1">
    <source>
        <dbReference type="EMBL" id="KFK22016.1"/>
    </source>
</evidence>
<gene>
    <name evidence="1" type="ORF">AALP_AAs47458U000100</name>
</gene>
<dbReference type="Gramene" id="KFK22016">
    <property type="protein sequence ID" value="KFK22016"/>
    <property type="gene ID" value="AALP_AAs47458U000100"/>
</dbReference>
<dbReference type="OrthoDB" id="1084224at2759"/>